<proteinExistence type="predicted"/>
<dbReference type="Gene3D" id="3.30.1540.10">
    <property type="entry name" value="formyl-coa transferase, domain 3"/>
    <property type="match status" value="1"/>
</dbReference>
<comment type="caution">
    <text evidence="2">The sequence shown here is derived from an EMBL/GenBank/DDBJ whole genome shotgun (WGS) entry which is preliminary data.</text>
</comment>
<name>A0A0F9NIY1_9ZZZZ</name>
<gene>
    <name evidence="2" type="ORF">LCGC14_1331310</name>
</gene>
<reference evidence="2" key="1">
    <citation type="journal article" date="2015" name="Nature">
        <title>Complex archaea that bridge the gap between prokaryotes and eukaryotes.</title>
        <authorList>
            <person name="Spang A."/>
            <person name="Saw J.H."/>
            <person name="Jorgensen S.L."/>
            <person name="Zaremba-Niedzwiedzka K."/>
            <person name="Martijn J."/>
            <person name="Lind A.E."/>
            <person name="van Eijk R."/>
            <person name="Schleper C."/>
            <person name="Guy L."/>
            <person name="Ettema T.J."/>
        </authorList>
    </citation>
    <scope>NUCLEOTIDE SEQUENCE</scope>
</reference>
<evidence type="ECO:0008006" key="3">
    <source>
        <dbReference type="Google" id="ProtNLM"/>
    </source>
</evidence>
<accession>A0A0F9NIY1</accession>
<dbReference type="SUPFAM" id="SSF89796">
    <property type="entry name" value="CoA-transferase family III (CaiB/BaiF)"/>
    <property type="match status" value="1"/>
</dbReference>
<dbReference type="InterPro" id="IPR044855">
    <property type="entry name" value="CoA-Trfase_III_dom3_sf"/>
</dbReference>
<dbReference type="PANTHER" id="PTHR48207">
    <property type="entry name" value="SUCCINATE--HYDROXYMETHYLGLUTARATE COA-TRANSFERASE"/>
    <property type="match status" value="1"/>
</dbReference>
<keyword evidence="1" id="KW-0808">Transferase</keyword>
<sequence>MPKLPLDGIIVIDFSTIIAAPLIGTLMADFGAEVIKVELPKTGDVTRGGGGLSGRRSPFWLTIGRNKKSVTLDLHTKEGQEIARKLCSKADVALFNYRPGVIENWNLGPEVLHKINPDLIIGLVSGYGQTGPYKEKGGFDRTVSAFIGVTYTSGYPENPPVRSGFPLIDYLTGYLGAFAVIMALYNRDANHSGGGGEVIDLSLTEAAFRTSGGAISMYSKFGSIYERAGNRIRFVVPAENFETKDGRIVAINANSIKLWERLAGAMGRKDLLTDNRFSSYSNRIKNQDELYDTIADWVKNYTAIEIMQLLEKTEVPCEKVNNIADLAEDPHMRQREAIIEYNDYEYGKILVPGIVPKLKNFPGSIKFLGAKLGEHNQEIFQNLLGLSPDEIEKLEEKEVI</sequence>
<dbReference type="Pfam" id="PF02515">
    <property type="entry name" value="CoA_transf_3"/>
    <property type="match status" value="1"/>
</dbReference>
<organism evidence="2">
    <name type="scientific">marine sediment metagenome</name>
    <dbReference type="NCBI Taxonomy" id="412755"/>
    <lineage>
        <taxon>unclassified sequences</taxon>
        <taxon>metagenomes</taxon>
        <taxon>ecological metagenomes</taxon>
    </lineage>
</organism>
<dbReference type="InterPro" id="IPR023606">
    <property type="entry name" value="CoA-Trfase_III_dom_1_sf"/>
</dbReference>
<dbReference type="GO" id="GO:0008410">
    <property type="term" value="F:CoA-transferase activity"/>
    <property type="evidence" value="ECO:0007669"/>
    <property type="project" value="TreeGrafter"/>
</dbReference>
<evidence type="ECO:0000256" key="1">
    <source>
        <dbReference type="ARBA" id="ARBA00022679"/>
    </source>
</evidence>
<dbReference type="PANTHER" id="PTHR48207:SF3">
    <property type="entry name" value="SUCCINATE--HYDROXYMETHYLGLUTARATE COA-TRANSFERASE"/>
    <property type="match status" value="1"/>
</dbReference>
<dbReference type="AlphaFoldDB" id="A0A0F9NIY1"/>
<dbReference type="EMBL" id="LAZR01008044">
    <property type="protein sequence ID" value="KKM81287.1"/>
    <property type="molecule type" value="Genomic_DNA"/>
</dbReference>
<dbReference type="Gene3D" id="3.40.50.10540">
    <property type="entry name" value="Crotonobetainyl-coa:carnitine coa-transferase, domain 1"/>
    <property type="match status" value="1"/>
</dbReference>
<evidence type="ECO:0000313" key="2">
    <source>
        <dbReference type="EMBL" id="KKM81287.1"/>
    </source>
</evidence>
<protein>
    <recommendedName>
        <fullName evidence="3">CoA transferase</fullName>
    </recommendedName>
</protein>
<dbReference type="InterPro" id="IPR050483">
    <property type="entry name" value="CoA-transferase_III_domain"/>
</dbReference>
<dbReference type="InterPro" id="IPR003673">
    <property type="entry name" value="CoA-Trfase_fam_III"/>
</dbReference>